<dbReference type="AlphaFoldDB" id="A0A1V6N1R7"/>
<sequence>MFLNCLKNYGGLMELKVENYGLAEKTDSDDKEMAFVTYKVSGLDSNSLDFLKENLEGDIKIDDGVLFIKIFYDEEMSPFHSEEAKLKIDDFIAREEIEMKFFISSFLEDM</sequence>
<name>A0A1V6N1R7_METAZ</name>
<reference evidence="1 2" key="1">
    <citation type="submission" date="2014-12" db="EMBL/GenBank/DDBJ databases">
        <title>Genome sequence of Methanobrevibacter arboriphilicus DH1, DSM1125.</title>
        <authorList>
            <person name="Poehlein A."/>
            <person name="Thauer R.K."/>
            <person name="Seedorf H."/>
            <person name="Daniel R."/>
        </authorList>
    </citation>
    <scope>NUCLEOTIDE SEQUENCE [LARGE SCALE GENOMIC DNA]</scope>
    <source>
        <strain evidence="1 2">DH1</strain>
    </source>
</reference>
<evidence type="ECO:0000313" key="1">
    <source>
        <dbReference type="EMBL" id="OQD58621.1"/>
    </source>
</evidence>
<evidence type="ECO:0000313" key="2">
    <source>
        <dbReference type="Proteomes" id="UP000191661"/>
    </source>
</evidence>
<accession>A0A1V6N1R7</accession>
<dbReference type="Proteomes" id="UP000191661">
    <property type="component" value="Unassembled WGS sequence"/>
</dbReference>
<organism evidence="1 2">
    <name type="scientific">Methanobrevibacter arboriphilus JCM 13429 = DSM 1125</name>
    <dbReference type="NCBI Taxonomy" id="1300164"/>
    <lineage>
        <taxon>Archaea</taxon>
        <taxon>Methanobacteriati</taxon>
        <taxon>Methanobacteriota</taxon>
        <taxon>Methanomada group</taxon>
        <taxon>Methanobacteria</taxon>
        <taxon>Methanobacteriales</taxon>
        <taxon>Methanobacteriaceae</taxon>
        <taxon>Methanobrevibacter</taxon>
    </lineage>
</organism>
<proteinExistence type="predicted"/>
<dbReference type="EMBL" id="JXMW01000011">
    <property type="protein sequence ID" value="OQD58621.1"/>
    <property type="molecule type" value="Genomic_DNA"/>
</dbReference>
<dbReference type="Pfam" id="PF19024">
    <property type="entry name" value="DUF5750"/>
    <property type="match status" value="1"/>
</dbReference>
<dbReference type="InterPro" id="IPR043962">
    <property type="entry name" value="DUF5750"/>
</dbReference>
<keyword evidence="2" id="KW-1185">Reference proteome</keyword>
<gene>
    <name evidence="1" type="ORF">MBBAR_11c00140</name>
</gene>
<protein>
    <submittedName>
        <fullName evidence="1">Uncharacterized protein</fullName>
    </submittedName>
</protein>
<dbReference type="Gene3D" id="3.30.780.30">
    <property type="match status" value="1"/>
</dbReference>
<comment type="caution">
    <text evidence="1">The sequence shown here is derived from an EMBL/GenBank/DDBJ whole genome shotgun (WGS) entry which is preliminary data.</text>
</comment>